<dbReference type="SMART" id="SM00516">
    <property type="entry name" value="SEC14"/>
    <property type="match status" value="1"/>
</dbReference>
<dbReference type="OrthoDB" id="30289at2759"/>
<protein>
    <recommendedName>
        <fullName evidence="1">CRAL-TRIO domain-containing protein</fullName>
    </recommendedName>
</protein>
<dbReference type="AlphaFoldDB" id="A0A6A6C7R7"/>
<dbReference type="SMART" id="SM01100">
    <property type="entry name" value="CRAL_TRIO_N"/>
    <property type="match status" value="1"/>
</dbReference>
<dbReference type="PROSITE" id="PS50191">
    <property type="entry name" value="CRAL_TRIO"/>
    <property type="match status" value="1"/>
</dbReference>
<sequence length="362" mass="40818">MAQEDASKQASPILYPTGHLNHLSHQQEQALEAFRELCVANGCYVPVGNGHQTSHDDETLLRFLRARKFIPQDALKQFKTTEDWRKEQNLDDSYDTIDVDEYEATSQLYPHWTGRRDKQGIPICVFDVGNLNSKKLSALDSSISKPRSPSRSALSPTQLHLFATYEHLINFIFPLCSCDPKRQYPETPISQTCDIVDVSGFALRQFWGLKAMMKEAVALSEAHYPETSGRTFIIGAPSFFPSVWHWVKYWLDPVTVAKMYILSDAEVKPTLERYIDEENIPKKYGGKLDWEAGNPPSLDPDLAKLMNLDGGATIPTGPMRWKKSQDGDHVEARALGTVSGKPRDEVVAQVSVEVFEKSLFVL</sequence>
<dbReference type="PANTHER" id="PTHR45657:SF3">
    <property type="entry name" value="TRANSPORTER, PUTATIVE (AFU_ORTHOLOGUE AFUA_5G09260)-RELATED"/>
    <property type="match status" value="1"/>
</dbReference>
<dbReference type="CDD" id="cd00170">
    <property type="entry name" value="SEC14"/>
    <property type="match status" value="1"/>
</dbReference>
<dbReference type="Gene3D" id="1.10.8.20">
    <property type="entry name" value="N-terminal domain of phosphatidylinositol transfer protein sec14p"/>
    <property type="match status" value="1"/>
</dbReference>
<dbReference type="PANTHER" id="PTHR45657">
    <property type="entry name" value="CRAL-TRIO DOMAIN-CONTAINING PROTEIN YKL091C-RELATED"/>
    <property type="match status" value="1"/>
</dbReference>
<gene>
    <name evidence="2" type="ORF">M409DRAFT_68719</name>
</gene>
<dbReference type="Gene3D" id="3.40.525.10">
    <property type="entry name" value="CRAL-TRIO lipid binding domain"/>
    <property type="match status" value="1"/>
</dbReference>
<evidence type="ECO:0000313" key="3">
    <source>
        <dbReference type="Proteomes" id="UP000799537"/>
    </source>
</evidence>
<dbReference type="GeneID" id="54571233"/>
<feature type="domain" description="CRAL-TRIO" evidence="1">
    <location>
        <begin position="101"/>
        <end position="292"/>
    </location>
</feature>
<dbReference type="InterPro" id="IPR011074">
    <property type="entry name" value="CRAL/TRIO_N_dom"/>
</dbReference>
<dbReference type="RefSeq" id="XP_033663980.1">
    <property type="nucleotide sequence ID" value="XM_033817961.1"/>
</dbReference>
<dbReference type="InterPro" id="IPR036865">
    <property type="entry name" value="CRAL-TRIO_dom_sf"/>
</dbReference>
<dbReference type="SUPFAM" id="SSF46938">
    <property type="entry name" value="CRAL/TRIO N-terminal domain"/>
    <property type="match status" value="1"/>
</dbReference>
<dbReference type="InterPro" id="IPR001251">
    <property type="entry name" value="CRAL-TRIO_dom"/>
</dbReference>
<dbReference type="Pfam" id="PF03765">
    <property type="entry name" value="CRAL_TRIO_N"/>
    <property type="match status" value="1"/>
</dbReference>
<dbReference type="Pfam" id="PF00650">
    <property type="entry name" value="CRAL_TRIO"/>
    <property type="match status" value="1"/>
</dbReference>
<dbReference type="InterPro" id="IPR036273">
    <property type="entry name" value="CRAL/TRIO_N_dom_sf"/>
</dbReference>
<organism evidence="2 3">
    <name type="scientific">Zasmidium cellare ATCC 36951</name>
    <dbReference type="NCBI Taxonomy" id="1080233"/>
    <lineage>
        <taxon>Eukaryota</taxon>
        <taxon>Fungi</taxon>
        <taxon>Dikarya</taxon>
        <taxon>Ascomycota</taxon>
        <taxon>Pezizomycotina</taxon>
        <taxon>Dothideomycetes</taxon>
        <taxon>Dothideomycetidae</taxon>
        <taxon>Mycosphaerellales</taxon>
        <taxon>Mycosphaerellaceae</taxon>
        <taxon>Zasmidium</taxon>
    </lineage>
</organism>
<accession>A0A6A6C7R7</accession>
<evidence type="ECO:0000259" key="1">
    <source>
        <dbReference type="PROSITE" id="PS50191"/>
    </source>
</evidence>
<keyword evidence="3" id="KW-1185">Reference proteome</keyword>
<dbReference type="InterPro" id="IPR051026">
    <property type="entry name" value="PI/PC_transfer"/>
</dbReference>
<reference evidence="2" key="1">
    <citation type="journal article" date="2020" name="Stud. Mycol.">
        <title>101 Dothideomycetes genomes: a test case for predicting lifestyles and emergence of pathogens.</title>
        <authorList>
            <person name="Haridas S."/>
            <person name="Albert R."/>
            <person name="Binder M."/>
            <person name="Bloem J."/>
            <person name="Labutti K."/>
            <person name="Salamov A."/>
            <person name="Andreopoulos B."/>
            <person name="Baker S."/>
            <person name="Barry K."/>
            <person name="Bills G."/>
            <person name="Bluhm B."/>
            <person name="Cannon C."/>
            <person name="Castanera R."/>
            <person name="Culley D."/>
            <person name="Daum C."/>
            <person name="Ezra D."/>
            <person name="Gonzalez J."/>
            <person name="Henrissat B."/>
            <person name="Kuo A."/>
            <person name="Liang C."/>
            <person name="Lipzen A."/>
            <person name="Lutzoni F."/>
            <person name="Magnuson J."/>
            <person name="Mondo S."/>
            <person name="Nolan M."/>
            <person name="Ohm R."/>
            <person name="Pangilinan J."/>
            <person name="Park H.-J."/>
            <person name="Ramirez L."/>
            <person name="Alfaro M."/>
            <person name="Sun H."/>
            <person name="Tritt A."/>
            <person name="Yoshinaga Y."/>
            <person name="Zwiers L.-H."/>
            <person name="Turgeon B."/>
            <person name="Goodwin S."/>
            <person name="Spatafora J."/>
            <person name="Crous P."/>
            <person name="Grigoriev I."/>
        </authorList>
    </citation>
    <scope>NUCLEOTIDE SEQUENCE</scope>
    <source>
        <strain evidence="2">ATCC 36951</strain>
    </source>
</reference>
<evidence type="ECO:0000313" key="2">
    <source>
        <dbReference type="EMBL" id="KAF2163091.1"/>
    </source>
</evidence>
<name>A0A6A6C7R7_ZASCE</name>
<dbReference type="SUPFAM" id="SSF52087">
    <property type="entry name" value="CRAL/TRIO domain"/>
    <property type="match status" value="1"/>
</dbReference>
<proteinExistence type="predicted"/>
<dbReference type="EMBL" id="ML993610">
    <property type="protein sequence ID" value="KAF2163091.1"/>
    <property type="molecule type" value="Genomic_DNA"/>
</dbReference>
<dbReference type="Proteomes" id="UP000799537">
    <property type="component" value="Unassembled WGS sequence"/>
</dbReference>